<name>A0A645DWJ4_9ZZZZ</name>
<proteinExistence type="predicted"/>
<accession>A0A645DWJ4</accession>
<evidence type="ECO:0000313" key="2">
    <source>
        <dbReference type="EMBL" id="MPM93675.1"/>
    </source>
</evidence>
<sequence length="245" mass="26629">MNIKKVRDLIIISIDEEKSMVIACDSIGSIGNKEYDALKVEPFITGKYGVRVGLLEVMAANAQVVTVIDNVCAEMEPTGREIIRGIESELHNASLTNVALGGSTEENFPAFSTGLGVTVIGIVNKKDIKVNSIKKGGVVYSIGIPKVGSELNYYDDKDIFQYNTLKELLSKEGVYEIVPVGSKGILYEAQELARSNSRIFTLECDSNIDIHRSAGPATVAIVCVDEGIEEEIKHITNSYKVGLIK</sequence>
<dbReference type="AlphaFoldDB" id="A0A645DWJ4"/>
<dbReference type="EMBL" id="VSSQ01040433">
    <property type="protein sequence ID" value="MPM93675.1"/>
    <property type="molecule type" value="Genomic_DNA"/>
</dbReference>
<reference evidence="2" key="1">
    <citation type="submission" date="2019-08" db="EMBL/GenBank/DDBJ databases">
        <authorList>
            <person name="Kucharzyk K."/>
            <person name="Murdoch R.W."/>
            <person name="Higgins S."/>
            <person name="Loffler F."/>
        </authorList>
    </citation>
    <scope>NUCLEOTIDE SEQUENCE</scope>
</reference>
<protein>
    <recommendedName>
        <fullName evidence="1">PurM-like N-terminal domain-containing protein</fullName>
    </recommendedName>
</protein>
<dbReference type="InterPro" id="IPR016188">
    <property type="entry name" value="PurM-like_N"/>
</dbReference>
<gene>
    <name evidence="2" type="ORF">SDC9_140815</name>
</gene>
<dbReference type="Pfam" id="PF00586">
    <property type="entry name" value="AIRS"/>
    <property type="match status" value="1"/>
</dbReference>
<comment type="caution">
    <text evidence="2">The sequence shown here is derived from an EMBL/GenBank/DDBJ whole genome shotgun (WGS) entry which is preliminary data.</text>
</comment>
<organism evidence="2">
    <name type="scientific">bioreactor metagenome</name>
    <dbReference type="NCBI Taxonomy" id="1076179"/>
    <lineage>
        <taxon>unclassified sequences</taxon>
        <taxon>metagenomes</taxon>
        <taxon>ecological metagenomes</taxon>
    </lineage>
</organism>
<feature type="domain" description="PurM-like N-terminal" evidence="1">
    <location>
        <begin position="8"/>
        <end position="123"/>
    </location>
</feature>
<evidence type="ECO:0000259" key="1">
    <source>
        <dbReference type="Pfam" id="PF00586"/>
    </source>
</evidence>